<reference evidence="1" key="2">
    <citation type="submission" date="2020-11" db="EMBL/GenBank/DDBJ databases">
        <authorList>
            <person name="McCartney M.A."/>
            <person name="Auch B."/>
            <person name="Kono T."/>
            <person name="Mallez S."/>
            <person name="Becker A."/>
            <person name="Gohl D.M."/>
            <person name="Silverstein K.A.T."/>
            <person name="Koren S."/>
            <person name="Bechman K.B."/>
            <person name="Herman A."/>
            <person name="Abrahante J.E."/>
            <person name="Garbe J."/>
        </authorList>
    </citation>
    <scope>NUCLEOTIDE SEQUENCE</scope>
    <source>
        <strain evidence="1">Duluth1</strain>
        <tissue evidence="1">Whole animal</tissue>
    </source>
</reference>
<dbReference type="EMBL" id="JAIWYP010000002">
    <property type="protein sequence ID" value="KAH3869468.1"/>
    <property type="molecule type" value="Genomic_DNA"/>
</dbReference>
<accession>A0A9D4M3A1</accession>
<keyword evidence="2" id="KW-1185">Reference proteome</keyword>
<comment type="caution">
    <text evidence="1">The sequence shown here is derived from an EMBL/GenBank/DDBJ whole genome shotgun (WGS) entry which is preliminary data.</text>
</comment>
<evidence type="ECO:0000313" key="1">
    <source>
        <dbReference type="EMBL" id="KAH3869468.1"/>
    </source>
</evidence>
<sequence>MMKTSFVWHGLTILYKPETKKGLKVVTDPLTLLIQETFRNNVLALKMWRTQIDHSTSFGYMNTFNGTTTKLYLPFF</sequence>
<proteinExistence type="predicted"/>
<gene>
    <name evidence="1" type="ORF">DPMN_032637</name>
</gene>
<dbReference type="AlphaFoldDB" id="A0A9D4M3A1"/>
<name>A0A9D4M3A1_DREPO</name>
<reference evidence="1" key="1">
    <citation type="journal article" date="2019" name="bioRxiv">
        <title>The Genome of the Zebra Mussel, Dreissena polymorpha: A Resource for Invasive Species Research.</title>
        <authorList>
            <person name="McCartney M.A."/>
            <person name="Auch B."/>
            <person name="Kono T."/>
            <person name="Mallez S."/>
            <person name="Zhang Y."/>
            <person name="Obille A."/>
            <person name="Becker A."/>
            <person name="Abrahante J.E."/>
            <person name="Garbe J."/>
            <person name="Badalamenti J.P."/>
            <person name="Herman A."/>
            <person name="Mangelson H."/>
            <person name="Liachko I."/>
            <person name="Sullivan S."/>
            <person name="Sone E.D."/>
            <person name="Koren S."/>
            <person name="Silverstein K.A.T."/>
            <person name="Beckman K.B."/>
            <person name="Gohl D.M."/>
        </authorList>
    </citation>
    <scope>NUCLEOTIDE SEQUENCE</scope>
    <source>
        <strain evidence="1">Duluth1</strain>
        <tissue evidence="1">Whole animal</tissue>
    </source>
</reference>
<dbReference type="Proteomes" id="UP000828390">
    <property type="component" value="Unassembled WGS sequence"/>
</dbReference>
<protein>
    <submittedName>
        <fullName evidence="1">Uncharacterized protein</fullName>
    </submittedName>
</protein>
<evidence type="ECO:0000313" key="2">
    <source>
        <dbReference type="Proteomes" id="UP000828390"/>
    </source>
</evidence>
<organism evidence="1 2">
    <name type="scientific">Dreissena polymorpha</name>
    <name type="common">Zebra mussel</name>
    <name type="synonym">Mytilus polymorpha</name>
    <dbReference type="NCBI Taxonomy" id="45954"/>
    <lineage>
        <taxon>Eukaryota</taxon>
        <taxon>Metazoa</taxon>
        <taxon>Spiralia</taxon>
        <taxon>Lophotrochozoa</taxon>
        <taxon>Mollusca</taxon>
        <taxon>Bivalvia</taxon>
        <taxon>Autobranchia</taxon>
        <taxon>Heteroconchia</taxon>
        <taxon>Euheterodonta</taxon>
        <taxon>Imparidentia</taxon>
        <taxon>Neoheterodontei</taxon>
        <taxon>Myida</taxon>
        <taxon>Dreissenoidea</taxon>
        <taxon>Dreissenidae</taxon>
        <taxon>Dreissena</taxon>
    </lineage>
</organism>